<dbReference type="PANTHER" id="PTHR30290">
    <property type="entry name" value="PERIPLASMIC BINDING COMPONENT OF ABC TRANSPORTER"/>
    <property type="match status" value="1"/>
</dbReference>
<feature type="chain" id="PRO_5045377559" evidence="5">
    <location>
        <begin position="25"/>
        <end position="545"/>
    </location>
</feature>
<keyword evidence="8" id="KW-1185">Reference proteome</keyword>
<dbReference type="PANTHER" id="PTHR30290:SF10">
    <property type="entry name" value="PERIPLASMIC OLIGOPEPTIDE-BINDING PROTEIN-RELATED"/>
    <property type="match status" value="1"/>
</dbReference>
<protein>
    <submittedName>
        <fullName evidence="7">Peptide ABC transporter substrate-binding protein</fullName>
    </submittedName>
</protein>
<dbReference type="PROSITE" id="PS01040">
    <property type="entry name" value="SBP_BACTERIAL_5"/>
    <property type="match status" value="1"/>
</dbReference>
<feature type="domain" description="Solute-binding protein family 5" evidence="6">
    <location>
        <begin position="86"/>
        <end position="463"/>
    </location>
</feature>
<dbReference type="Gene3D" id="3.40.190.10">
    <property type="entry name" value="Periplasmic binding protein-like II"/>
    <property type="match status" value="1"/>
</dbReference>
<organism evidence="7 8">
    <name type="scientific">Camelliibacillus cellulosilyticus</name>
    <dbReference type="NCBI Taxonomy" id="2174486"/>
    <lineage>
        <taxon>Bacteria</taxon>
        <taxon>Bacillati</taxon>
        <taxon>Bacillota</taxon>
        <taxon>Bacilli</taxon>
        <taxon>Bacillales</taxon>
        <taxon>Sporolactobacillaceae</taxon>
        <taxon>Camelliibacillus</taxon>
    </lineage>
</organism>
<dbReference type="InterPro" id="IPR000914">
    <property type="entry name" value="SBP_5_dom"/>
</dbReference>
<dbReference type="Proteomes" id="UP001596022">
    <property type="component" value="Unassembled WGS sequence"/>
</dbReference>
<proteinExistence type="inferred from homology"/>
<feature type="signal peptide" evidence="5">
    <location>
        <begin position="1"/>
        <end position="24"/>
    </location>
</feature>
<comment type="caution">
    <text evidence="7">The sequence shown here is derived from an EMBL/GenBank/DDBJ whole genome shotgun (WGS) entry which is preliminary data.</text>
</comment>
<evidence type="ECO:0000259" key="6">
    <source>
        <dbReference type="Pfam" id="PF00496"/>
    </source>
</evidence>
<dbReference type="RefSeq" id="WP_376846039.1">
    <property type="nucleotide sequence ID" value="NZ_JBHSFW010000004.1"/>
</dbReference>
<reference evidence="8" key="1">
    <citation type="journal article" date="2019" name="Int. J. Syst. Evol. Microbiol.">
        <title>The Global Catalogue of Microorganisms (GCM) 10K type strain sequencing project: providing services to taxonomists for standard genome sequencing and annotation.</title>
        <authorList>
            <consortium name="The Broad Institute Genomics Platform"/>
            <consortium name="The Broad Institute Genome Sequencing Center for Infectious Disease"/>
            <person name="Wu L."/>
            <person name="Ma J."/>
        </authorList>
    </citation>
    <scope>NUCLEOTIDE SEQUENCE [LARGE SCALE GENOMIC DNA]</scope>
    <source>
        <strain evidence="8">CGMCC 1.16306</strain>
    </source>
</reference>
<dbReference type="Pfam" id="PF00496">
    <property type="entry name" value="SBP_bac_5"/>
    <property type="match status" value="1"/>
</dbReference>
<comment type="subcellular location">
    <subcellularLocation>
        <location evidence="1">Cell membrane</location>
        <topology evidence="1">Lipid-anchor</topology>
    </subcellularLocation>
</comment>
<evidence type="ECO:0000256" key="3">
    <source>
        <dbReference type="ARBA" id="ARBA00022448"/>
    </source>
</evidence>
<evidence type="ECO:0000256" key="5">
    <source>
        <dbReference type="SAM" id="SignalP"/>
    </source>
</evidence>
<dbReference type="PROSITE" id="PS51257">
    <property type="entry name" value="PROKAR_LIPOPROTEIN"/>
    <property type="match status" value="1"/>
</dbReference>
<keyword evidence="3" id="KW-0813">Transport</keyword>
<dbReference type="CDD" id="cd08504">
    <property type="entry name" value="PBP2_OppA"/>
    <property type="match status" value="1"/>
</dbReference>
<evidence type="ECO:0000256" key="1">
    <source>
        <dbReference type="ARBA" id="ARBA00004193"/>
    </source>
</evidence>
<sequence>MKKFSLSLTLLLSIVLILSGCHFSGSSKKSTDEANRTSSSKNEGTLNLYFQNDIPDLNPLITTDANSFSVLGNVLEGLYRLDKENKPVPAMAKSVDISDDGKTYTFTLRDGVKWSDGSPVTSQDFRDGWLLEMSPEIASSYSFILTDYIVNGAEYNQKKVTADKVGLETPNDKTLIVHLKQPTPYFLGLTTFAKYFPVKKSFYDQHKTDFGTSPDKLLYNGPFVLKSFNPASGVKLNKNDQYWDKNSVKIAKIDIKVIKEASTALNLYNSGSLDYVLLTSDDVNDYKDNKEYGTSTNFRSYYVQFNTGDKILKSKNIRRALQLSYDPKVLQDVILNNGSKGATGLIPPGMDGVNGKTFRELNGDIIKPDVKLAKKLWDKGIQELGKTPTLTLLVSDDSVEKDTATFLQSQWKKYLGVDVQLTTKPYSGRLQAMRDNEYQMAISAWGADYNDPMTYMDLWKGPKSAFRGNYNNPTYDQLITQAKTEPNEQKRMEYLLKTEKILLKDDAVLAPLYYQGQAFMQKSNVKGLVFHPWGNPWDYKHATKN</sequence>
<name>A0ABV9GMX8_9BACL</name>
<dbReference type="PIRSF" id="PIRSF002741">
    <property type="entry name" value="MppA"/>
    <property type="match status" value="1"/>
</dbReference>
<evidence type="ECO:0000256" key="2">
    <source>
        <dbReference type="ARBA" id="ARBA00005695"/>
    </source>
</evidence>
<dbReference type="Gene3D" id="3.10.105.10">
    <property type="entry name" value="Dipeptide-binding Protein, Domain 3"/>
    <property type="match status" value="1"/>
</dbReference>
<dbReference type="InterPro" id="IPR039424">
    <property type="entry name" value="SBP_5"/>
</dbReference>
<evidence type="ECO:0000313" key="8">
    <source>
        <dbReference type="Proteomes" id="UP001596022"/>
    </source>
</evidence>
<evidence type="ECO:0000256" key="4">
    <source>
        <dbReference type="ARBA" id="ARBA00022729"/>
    </source>
</evidence>
<dbReference type="InterPro" id="IPR030678">
    <property type="entry name" value="Peptide/Ni-bd"/>
</dbReference>
<comment type="similarity">
    <text evidence="2">Belongs to the bacterial solute-binding protein 5 family.</text>
</comment>
<keyword evidence="4 5" id="KW-0732">Signal</keyword>
<dbReference type="Gene3D" id="3.90.76.10">
    <property type="entry name" value="Dipeptide-binding Protein, Domain 1"/>
    <property type="match status" value="1"/>
</dbReference>
<evidence type="ECO:0000313" key="7">
    <source>
        <dbReference type="EMBL" id="MFC4618939.1"/>
    </source>
</evidence>
<dbReference type="InterPro" id="IPR023765">
    <property type="entry name" value="SBP_5_CS"/>
</dbReference>
<gene>
    <name evidence="7" type="ORF">ACFO4N_09380</name>
</gene>
<dbReference type="SUPFAM" id="SSF53850">
    <property type="entry name" value="Periplasmic binding protein-like II"/>
    <property type="match status" value="1"/>
</dbReference>
<dbReference type="EMBL" id="JBHSFW010000004">
    <property type="protein sequence ID" value="MFC4618939.1"/>
    <property type="molecule type" value="Genomic_DNA"/>
</dbReference>
<accession>A0ABV9GMX8</accession>